<dbReference type="RefSeq" id="WP_145433167.1">
    <property type="nucleotide sequence ID" value="NZ_CP036339.1"/>
</dbReference>
<dbReference type="Pfam" id="PF02797">
    <property type="entry name" value="Chal_sti_synt_C"/>
    <property type="match status" value="1"/>
</dbReference>
<dbReference type="AlphaFoldDB" id="A0A517TYZ3"/>
<dbReference type="PIRSF" id="PIRSF000451">
    <property type="entry name" value="PKS_III"/>
    <property type="match status" value="1"/>
</dbReference>
<dbReference type="Gene3D" id="3.40.47.10">
    <property type="match status" value="2"/>
</dbReference>
<sequence length="365" mass="39059">MDVELLSVGVAVPAHEITQAASLALTERICCVDSRQRRFAKVLYEHAGVATRYGVLPLAEADRWAPNGPLTTDGAPNLGPSTEARMEYYQQHALPLALDASRQALDRSGCQPSEITHLVTASCTGFTAPGVDLGLIQHLTLPPTTERIHVGYMGCHGAINALRAARGLACADARHRILVCSVELCTIHYAFHWSNERMLGNALFADGSGAVVLRSAENASNKAAQRWRLAATGSYVFPDTADAMSWSIGNHGFVMSISSELPRLIQANLYEWLSAWLESHGLGVSDVRSWAVHPGGPRIVEAVEAAMGLSREQTAISRQVLSTYGNMSSATVLFILQSLFDGGAQPPCVLLGFGPGLVAEAALFI</sequence>
<evidence type="ECO:0000313" key="7">
    <source>
        <dbReference type="Proteomes" id="UP000317909"/>
    </source>
</evidence>
<keyword evidence="2 6" id="KW-0808">Transferase</keyword>
<dbReference type="CDD" id="cd00831">
    <property type="entry name" value="CHS_like"/>
    <property type="match status" value="1"/>
</dbReference>
<dbReference type="SUPFAM" id="SSF53901">
    <property type="entry name" value="Thiolase-like"/>
    <property type="match status" value="1"/>
</dbReference>
<dbReference type="KEGG" id="llh:I41_27830"/>
<dbReference type="EMBL" id="CP036339">
    <property type="protein sequence ID" value="QDT73594.1"/>
    <property type="molecule type" value="Genomic_DNA"/>
</dbReference>
<dbReference type="OrthoDB" id="9786288at2"/>
<dbReference type="Pfam" id="PF00195">
    <property type="entry name" value="Chal_sti_synt_N"/>
    <property type="match status" value="1"/>
</dbReference>
<evidence type="ECO:0000256" key="3">
    <source>
        <dbReference type="PIRSR" id="PIRSR000451-1"/>
    </source>
</evidence>
<feature type="domain" description="Chalcone/stilbene synthase C-terminal" evidence="5">
    <location>
        <begin position="235"/>
        <end position="363"/>
    </location>
</feature>
<dbReference type="InterPro" id="IPR001099">
    <property type="entry name" value="Chalcone/stilbene_synt_N"/>
</dbReference>
<keyword evidence="7" id="KW-1185">Reference proteome</keyword>
<evidence type="ECO:0000256" key="2">
    <source>
        <dbReference type="ARBA" id="ARBA00022679"/>
    </source>
</evidence>
<organism evidence="6 7">
    <name type="scientific">Lacipirellula limnantheis</name>
    <dbReference type="NCBI Taxonomy" id="2528024"/>
    <lineage>
        <taxon>Bacteria</taxon>
        <taxon>Pseudomonadati</taxon>
        <taxon>Planctomycetota</taxon>
        <taxon>Planctomycetia</taxon>
        <taxon>Pirellulales</taxon>
        <taxon>Lacipirellulaceae</taxon>
        <taxon>Lacipirellula</taxon>
    </lineage>
</organism>
<dbReference type="PANTHER" id="PTHR11877">
    <property type="entry name" value="HYDROXYMETHYLGLUTARYL-COA SYNTHASE"/>
    <property type="match status" value="1"/>
</dbReference>
<dbReference type="InterPro" id="IPR012328">
    <property type="entry name" value="Chalcone/stilbene_synt_C"/>
</dbReference>
<proteinExistence type="inferred from homology"/>
<comment type="similarity">
    <text evidence="1">Belongs to the thiolase-like superfamily. Chalcone/stilbene synthases family.</text>
</comment>
<dbReference type="EC" id="2.3.1.-" evidence="6"/>
<dbReference type="Proteomes" id="UP000317909">
    <property type="component" value="Chromosome"/>
</dbReference>
<evidence type="ECO:0000313" key="6">
    <source>
        <dbReference type="EMBL" id="QDT73594.1"/>
    </source>
</evidence>
<gene>
    <name evidence="6" type="ORF">I41_27830</name>
</gene>
<dbReference type="GO" id="GO:0016747">
    <property type="term" value="F:acyltransferase activity, transferring groups other than amino-acyl groups"/>
    <property type="evidence" value="ECO:0007669"/>
    <property type="project" value="InterPro"/>
</dbReference>
<dbReference type="InterPro" id="IPR016039">
    <property type="entry name" value="Thiolase-like"/>
</dbReference>
<feature type="active site" description="Acyl-thioester intermediate" evidence="3">
    <location>
        <position position="155"/>
    </location>
</feature>
<feature type="domain" description="Chalcone/stilbene synthase N-terminal" evidence="4">
    <location>
        <begin position="5"/>
        <end position="214"/>
    </location>
</feature>
<keyword evidence="6" id="KW-0012">Acyltransferase</keyword>
<evidence type="ECO:0000259" key="4">
    <source>
        <dbReference type="Pfam" id="PF00195"/>
    </source>
</evidence>
<dbReference type="PANTHER" id="PTHR11877:SF46">
    <property type="entry name" value="TYPE III POLYKETIDE SYNTHASE A"/>
    <property type="match status" value="1"/>
</dbReference>
<reference evidence="6 7" key="1">
    <citation type="submission" date="2019-02" db="EMBL/GenBank/DDBJ databases">
        <title>Deep-cultivation of Planctomycetes and their phenomic and genomic characterization uncovers novel biology.</title>
        <authorList>
            <person name="Wiegand S."/>
            <person name="Jogler M."/>
            <person name="Boedeker C."/>
            <person name="Pinto D."/>
            <person name="Vollmers J."/>
            <person name="Rivas-Marin E."/>
            <person name="Kohn T."/>
            <person name="Peeters S.H."/>
            <person name="Heuer A."/>
            <person name="Rast P."/>
            <person name="Oberbeckmann S."/>
            <person name="Bunk B."/>
            <person name="Jeske O."/>
            <person name="Meyerdierks A."/>
            <person name="Storesund J.E."/>
            <person name="Kallscheuer N."/>
            <person name="Luecker S."/>
            <person name="Lage O.M."/>
            <person name="Pohl T."/>
            <person name="Merkel B.J."/>
            <person name="Hornburger P."/>
            <person name="Mueller R.-W."/>
            <person name="Bruemmer F."/>
            <person name="Labrenz M."/>
            <person name="Spormann A.M."/>
            <person name="Op den Camp H."/>
            <person name="Overmann J."/>
            <person name="Amann R."/>
            <person name="Jetten M.S.M."/>
            <person name="Mascher T."/>
            <person name="Medema M.H."/>
            <person name="Devos D.P."/>
            <person name="Kaster A.-K."/>
            <person name="Ovreas L."/>
            <person name="Rohde M."/>
            <person name="Galperin M.Y."/>
            <person name="Jogler C."/>
        </authorList>
    </citation>
    <scope>NUCLEOTIDE SEQUENCE [LARGE SCALE GENOMIC DNA]</scope>
    <source>
        <strain evidence="6 7">I41</strain>
    </source>
</reference>
<evidence type="ECO:0000259" key="5">
    <source>
        <dbReference type="Pfam" id="PF02797"/>
    </source>
</evidence>
<dbReference type="GO" id="GO:0030639">
    <property type="term" value="P:polyketide biosynthetic process"/>
    <property type="evidence" value="ECO:0007669"/>
    <property type="project" value="TreeGrafter"/>
</dbReference>
<evidence type="ECO:0000256" key="1">
    <source>
        <dbReference type="ARBA" id="ARBA00005531"/>
    </source>
</evidence>
<protein>
    <submittedName>
        <fullName evidence="6">Alpha-pyrone synthesis polyketide synthase-like Pks18</fullName>
        <ecNumber evidence="6">2.3.1.-</ecNumber>
    </submittedName>
</protein>
<name>A0A517TYZ3_9BACT</name>
<accession>A0A517TYZ3</accession>
<dbReference type="InterPro" id="IPR011141">
    <property type="entry name" value="Polyketide_synthase_type-III"/>
</dbReference>